<feature type="chain" id="PRO_5043101165" description="Carboxylic ester hydrolase" evidence="13">
    <location>
        <begin position="23"/>
        <end position="515"/>
    </location>
</feature>
<dbReference type="PROSITE" id="PS00941">
    <property type="entry name" value="CARBOXYLESTERASE_B_2"/>
    <property type="match status" value="1"/>
</dbReference>
<keyword evidence="13" id="KW-0732">Signal</keyword>
<evidence type="ECO:0000256" key="13">
    <source>
        <dbReference type="RuleBase" id="RU361235"/>
    </source>
</evidence>
<keyword evidence="8" id="KW-0325">Glycoprotein</keyword>
<dbReference type="GO" id="GO:0019695">
    <property type="term" value="P:choline metabolic process"/>
    <property type="evidence" value="ECO:0007669"/>
    <property type="project" value="TreeGrafter"/>
</dbReference>
<comment type="caution">
    <text evidence="15">The sequence shown here is derived from an EMBL/GenBank/DDBJ whole genome shotgun (WGS) entry which is preliminary data.</text>
</comment>
<dbReference type="EMBL" id="JAWDJR010000018">
    <property type="protein sequence ID" value="KAK9958676.1"/>
    <property type="molecule type" value="Genomic_DNA"/>
</dbReference>
<evidence type="ECO:0000256" key="1">
    <source>
        <dbReference type="ARBA" id="ARBA00004613"/>
    </source>
</evidence>
<dbReference type="InterPro" id="IPR050654">
    <property type="entry name" value="AChE-related_enzymes"/>
</dbReference>
<feature type="active site" description="Charge relay system" evidence="12">
    <location>
        <position position="328"/>
    </location>
</feature>
<comment type="catalytic activity">
    <reaction evidence="9">
        <text>an acylcholine + H2O = a carboxylate + choline + H(+)</text>
        <dbReference type="Rhea" id="RHEA:21964"/>
        <dbReference type="ChEBI" id="CHEBI:15354"/>
        <dbReference type="ChEBI" id="CHEBI:15377"/>
        <dbReference type="ChEBI" id="CHEBI:15378"/>
        <dbReference type="ChEBI" id="CHEBI:29067"/>
        <dbReference type="ChEBI" id="CHEBI:35287"/>
        <dbReference type="EC" id="3.1.1.8"/>
    </reaction>
</comment>
<dbReference type="GO" id="GO:0006581">
    <property type="term" value="P:acetylcholine catabolic process"/>
    <property type="evidence" value="ECO:0007669"/>
    <property type="project" value="TreeGrafter"/>
</dbReference>
<evidence type="ECO:0000256" key="9">
    <source>
        <dbReference type="ARBA" id="ARBA00036543"/>
    </source>
</evidence>
<evidence type="ECO:0000256" key="2">
    <source>
        <dbReference type="ARBA" id="ARBA00005964"/>
    </source>
</evidence>
<dbReference type="InterPro" id="IPR002018">
    <property type="entry name" value="CarbesteraseB"/>
</dbReference>
<proteinExistence type="inferred from homology"/>
<dbReference type="Gene3D" id="3.40.50.1820">
    <property type="entry name" value="alpha/beta hydrolase"/>
    <property type="match status" value="1"/>
</dbReference>
<dbReference type="InterPro" id="IPR019826">
    <property type="entry name" value="Carboxylesterase_B_AS"/>
</dbReference>
<evidence type="ECO:0000256" key="5">
    <source>
        <dbReference type="ARBA" id="ARBA00022553"/>
    </source>
</evidence>
<evidence type="ECO:0000313" key="16">
    <source>
        <dbReference type="Proteomes" id="UP001479290"/>
    </source>
</evidence>
<dbReference type="PRINTS" id="PR00878">
    <property type="entry name" value="CHOLNESTRASE"/>
</dbReference>
<keyword evidence="7" id="KW-1015">Disulfide bond</keyword>
<feature type="domain" description="Carboxylesterase type B" evidence="14">
    <location>
        <begin position="48"/>
        <end position="504"/>
    </location>
</feature>
<evidence type="ECO:0000259" key="14">
    <source>
        <dbReference type="Pfam" id="PF00135"/>
    </source>
</evidence>
<evidence type="ECO:0000256" key="12">
    <source>
        <dbReference type="PIRSR" id="PIRSR600997-1"/>
    </source>
</evidence>
<keyword evidence="5" id="KW-0597">Phosphoprotein</keyword>
<dbReference type="PANTHER" id="PTHR43918">
    <property type="entry name" value="ACETYLCHOLINESTERASE"/>
    <property type="match status" value="1"/>
</dbReference>
<dbReference type="InterPro" id="IPR019819">
    <property type="entry name" value="Carboxylesterase_B_CS"/>
</dbReference>
<keyword evidence="3" id="KW-0719">Serine esterase</keyword>
<comment type="function">
    <text evidence="10">Esterase with broad substrate specificity. Contributes to the inactivation of the neurotransmitter acetylcholine. Can degrade neurotoxic organophosphate esters.</text>
</comment>
<evidence type="ECO:0000256" key="10">
    <source>
        <dbReference type="ARBA" id="ARBA00037444"/>
    </source>
</evidence>
<evidence type="ECO:0000256" key="4">
    <source>
        <dbReference type="ARBA" id="ARBA00022525"/>
    </source>
</evidence>
<dbReference type="AlphaFoldDB" id="A0AAW1ZE47"/>
<dbReference type="InterPro" id="IPR000997">
    <property type="entry name" value="Cholinesterase"/>
</dbReference>
<dbReference type="SUPFAM" id="SSF53474">
    <property type="entry name" value="alpha/beta-Hydrolases"/>
    <property type="match status" value="1"/>
</dbReference>
<comment type="subcellular location">
    <subcellularLocation>
        <location evidence="1">Secreted</location>
    </subcellularLocation>
</comment>
<dbReference type="PANTHER" id="PTHR43918:SF5">
    <property type="entry name" value="CHOLINESTERASE"/>
    <property type="match status" value="1"/>
</dbReference>
<keyword evidence="16" id="KW-1185">Reference proteome</keyword>
<comment type="subunit">
    <text evidence="11">Homotetramer; disulfide-linked. Dimer of dimers.</text>
</comment>
<dbReference type="GO" id="GO:0005886">
    <property type="term" value="C:plasma membrane"/>
    <property type="evidence" value="ECO:0007669"/>
    <property type="project" value="TreeGrafter"/>
</dbReference>
<evidence type="ECO:0000256" key="8">
    <source>
        <dbReference type="ARBA" id="ARBA00023180"/>
    </source>
</evidence>
<evidence type="ECO:0000256" key="11">
    <source>
        <dbReference type="ARBA" id="ARBA00038819"/>
    </source>
</evidence>
<keyword evidence="6 13" id="KW-0378">Hydrolase</keyword>
<dbReference type="InterPro" id="IPR029058">
    <property type="entry name" value="AB_hydrolase_fold"/>
</dbReference>
<evidence type="ECO:0000313" key="15">
    <source>
        <dbReference type="EMBL" id="KAK9958676.1"/>
    </source>
</evidence>
<dbReference type="GO" id="GO:0003990">
    <property type="term" value="F:acetylcholinesterase activity"/>
    <property type="evidence" value="ECO:0007669"/>
    <property type="project" value="TreeGrafter"/>
</dbReference>
<feature type="active site" description="Charge relay system" evidence="12">
    <location>
        <position position="423"/>
    </location>
</feature>
<feature type="non-terminal residue" evidence="15">
    <location>
        <position position="515"/>
    </location>
</feature>
<sequence length="515" mass="57348">MGIHIRYTWPVLAFLFFQLAAGQNDFIISTDKGKVRGLRLPVPGGSGYPPLDLLRFKRPEPSEVWNGIRDATHYSNSCFQELDTLYPEFPGAKMWNPNTRISEDCLYLNVWTPSINLQNRATPLVPVMVWIYGGGFSTGTASLDVYDGRFLSQTQQVVVVSMNYRLGALGFLSVPESKSIKGNAGLFDQRLALSWVSKNIAAFGGDPSSVTLFGESAGGGSVGHHLLSQGSHGLFTRAILQSGSPNALWATVEPAQAWNRSLTLAQLLNCPLSSVDEMEACLKTVEPKKNSQSSIQLDGEFLLDMPSVLIQSGHFLKTEVLLGLNRNERIYFLVYGAPGFGIHNQSLINRDQFLTGVSLGLPGFSDIAREASVFQYTDWTDEQSKPKNREALGWLVGDCYFSCPLLDFARIFNPWPRWMGVMHGDEIPFVFGIPLNQTFGFSKEEEAMSRKIMAHWSNFARSGDPSVEGADWPLFTLEHQQYVTLNTGLSQTLRMLRAQQCKFWDSFLPKLQCVT</sequence>
<evidence type="ECO:0000256" key="7">
    <source>
        <dbReference type="ARBA" id="ARBA00023157"/>
    </source>
</evidence>
<feature type="active site" description="Acyl-ester intermediate" evidence="12">
    <location>
        <position position="216"/>
    </location>
</feature>
<gene>
    <name evidence="15" type="ORF">ABG768_010781</name>
</gene>
<dbReference type="PROSITE" id="PS00122">
    <property type="entry name" value="CARBOXYLESTERASE_B_1"/>
    <property type="match status" value="1"/>
</dbReference>
<feature type="signal peptide" evidence="13">
    <location>
        <begin position="1"/>
        <end position="22"/>
    </location>
</feature>
<accession>A0AAW1ZE47</accession>
<dbReference type="Pfam" id="PF00135">
    <property type="entry name" value="COesterase"/>
    <property type="match status" value="1"/>
</dbReference>
<organism evidence="15 16">
    <name type="scientific">Culter alburnus</name>
    <name type="common">Topmouth culter</name>
    <dbReference type="NCBI Taxonomy" id="194366"/>
    <lineage>
        <taxon>Eukaryota</taxon>
        <taxon>Metazoa</taxon>
        <taxon>Chordata</taxon>
        <taxon>Craniata</taxon>
        <taxon>Vertebrata</taxon>
        <taxon>Euteleostomi</taxon>
        <taxon>Actinopterygii</taxon>
        <taxon>Neopterygii</taxon>
        <taxon>Teleostei</taxon>
        <taxon>Ostariophysi</taxon>
        <taxon>Cypriniformes</taxon>
        <taxon>Xenocyprididae</taxon>
        <taxon>Xenocypridinae</taxon>
        <taxon>Culter</taxon>
    </lineage>
</organism>
<protein>
    <recommendedName>
        <fullName evidence="13">Carboxylic ester hydrolase</fullName>
        <ecNumber evidence="13">3.1.1.-</ecNumber>
    </recommendedName>
</protein>
<dbReference type="Proteomes" id="UP001479290">
    <property type="component" value="Unassembled WGS sequence"/>
</dbReference>
<evidence type="ECO:0000256" key="6">
    <source>
        <dbReference type="ARBA" id="ARBA00022801"/>
    </source>
</evidence>
<dbReference type="FunFam" id="3.40.50.1820:FF:000029">
    <property type="entry name" value="Acetylcholinesterase"/>
    <property type="match status" value="1"/>
</dbReference>
<comment type="similarity">
    <text evidence="2 13">Belongs to the type-B carboxylesterase/lipase family.</text>
</comment>
<name>A0AAW1ZE47_CULAL</name>
<dbReference type="EC" id="3.1.1.-" evidence="13"/>
<dbReference type="GO" id="GO:0005615">
    <property type="term" value="C:extracellular space"/>
    <property type="evidence" value="ECO:0007669"/>
    <property type="project" value="TreeGrafter"/>
</dbReference>
<keyword evidence="4" id="KW-0964">Secreted</keyword>
<reference evidence="15 16" key="1">
    <citation type="submission" date="2024-05" db="EMBL/GenBank/DDBJ databases">
        <title>A high-quality chromosomal-level genome assembly of Topmouth culter (Culter alburnus).</title>
        <authorList>
            <person name="Zhao H."/>
        </authorList>
    </citation>
    <scope>NUCLEOTIDE SEQUENCE [LARGE SCALE GENOMIC DNA]</scope>
    <source>
        <strain evidence="15">CATC2023</strain>
        <tissue evidence="15">Muscle</tissue>
    </source>
</reference>
<evidence type="ECO:0000256" key="3">
    <source>
        <dbReference type="ARBA" id="ARBA00022487"/>
    </source>
</evidence>